<protein>
    <recommendedName>
        <fullName evidence="1">Calmodulin</fullName>
    </recommendedName>
</protein>
<dbReference type="Proteomes" id="UP001363151">
    <property type="component" value="Unassembled WGS sequence"/>
</dbReference>
<keyword evidence="7" id="KW-1185">Reference proteome</keyword>
<dbReference type="PROSITE" id="PS00018">
    <property type="entry name" value="EF_HAND_1"/>
    <property type="match status" value="1"/>
</dbReference>
<dbReference type="PANTHER" id="PTHR23048">
    <property type="entry name" value="MYOSIN LIGHT CHAIN 1, 3"/>
    <property type="match status" value="1"/>
</dbReference>
<evidence type="ECO:0000313" key="7">
    <source>
        <dbReference type="Proteomes" id="UP001363151"/>
    </source>
</evidence>
<feature type="region of interest" description="Disordered" evidence="4">
    <location>
        <begin position="63"/>
        <end position="103"/>
    </location>
</feature>
<keyword evidence="2" id="KW-0677">Repeat</keyword>
<dbReference type="PROSITE" id="PS50222">
    <property type="entry name" value="EF_HAND_2"/>
    <property type="match status" value="1"/>
</dbReference>
<dbReference type="PANTHER" id="PTHR23048:SF0">
    <property type="entry name" value="CALMODULIN LIKE 3"/>
    <property type="match status" value="1"/>
</dbReference>
<evidence type="ECO:0000313" key="6">
    <source>
        <dbReference type="EMBL" id="KAK7248249.1"/>
    </source>
</evidence>
<dbReference type="InterPro" id="IPR002048">
    <property type="entry name" value="EF_hand_dom"/>
</dbReference>
<dbReference type="Gene3D" id="1.10.238.10">
    <property type="entry name" value="EF-hand"/>
    <property type="match status" value="2"/>
</dbReference>
<dbReference type="InterPro" id="IPR050230">
    <property type="entry name" value="CALM/Myosin/TropC-like"/>
</dbReference>
<feature type="domain" description="EF-hand" evidence="5">
    <location>
        <begin position="8"/>
        <end position="43"/>
    </location>
</feature>
<feature type="compositionally biased region" description="Basic and acidic residues" evidence="4">
    <location>
        <begin position="72"/>
        <end position="92"/>
    </location>
</feature>
<evidence type="ECO:0000256" key="2">
    <source>
        <dbReference type="ARBA" id="ARBA00022737"/>
    </source>
</evidence>
<accession>A0ABR1G5Q0</accession>
<comment type="caution">
    <text evidence="6">The sequence shown here is derived from an EMBL/GenBank/DDBJ whole genome shotgun (WGS) entry which is preliminary data.</text>
</comment>
<dbReference type="Pfam" id="PF00036">
    <property type="entry name" value="EF-hand_1"/>
    <property type="match status" value="1"/>
</dbReference>
<organism evidence="6 7">
    <name type="scientific">Aureococcus anophagefferens</name>
    <name type="common">Harmful bloom alga</name>
    <dbReference type="NCBI Taxonomy" id="44056"/>
    <lineage>
        <taxon>Eukaryota</taxon>
        <taxon>Sar</taxon>
        <taxon>Stramenopiles</taxon>
        <taxon>Ochrophyta</taxon>
        <taxon>Pelagophyceae</taxon>
        <taxon>Pelagomonadales</taxon>
        <taxon>Pelagomonadaceae</taxon>
        <taxon>Aureococcus</taxon>
    </lineage>
</organism>
<dbReference type="InterPro" id="IPR011992">
    <property type="entry name" value="EF-hand-dom_pair"/>
</dbReference>
<dbReference type="SUPFAM" id="SSF47473">
    <property type="entry name" value="EF-hand"/>
    <property type="match status" value="1"/>
</dbReference>
<evidence type="ECO:0000256" key="4">
    <source>
        <dbReference type="SAM" id="MobiDB-lite"/>
    </source>
</evidence>
<proteinExistence type="predicted"/>
<name>A0ABR1G5Q0_AURAN</name>
<dbReference type="EMBL" id="JBBJCI010000118">
    <property type="protein sequence ID" value="KAK7248249.1"/>
    <property type="molecule type" value="Genomic_DNA"/>
</dbReference>
<evidence type="ECO:0000256" key="1">
    <source>
        <dbReference type="ARBA" id="ARBA00020786"/>
    </source>
</evidence>
<reference evidence="6 7" key="1">
    <citation type="submission" date="2024-03" db="EMBL/GenBank/DDBJ databases">
        <title>Aureococcus anophagefferens CCMP1851 and Kratosvirus quantuckense: Draft genome of a second virus-susceptible host strain in the model system.</title>
        <authorList>
            <person name="Chase E."/>
            <person name="Truchon A.R."/>
            <person name="Schepens W."/>
            <person name="Wilhelm S.W."/>
        </authorList>
    </citation>
    <scope>NUCLEOTIDE SEQUENCE [LARGE SCALE GENOMIC DNA]</scope>
    <source>
        <strain evidence="6 7">CCMP1851</strain>
    </source>
</reference>
<evidence type="ECO:0000256" key="3">
    <source>
        <dbReference type="ARBA" id="ARBA00022837"/>
    </source>
</evidence>
<keyword evidence="3" id="KW-0106">Calcium</keyword>
<evidence type="ECO:0000259" key="5">
    <source>
        <dbReference type="PROSITE" id="PS50222"/>
    </source>
</evidence>
<dbReference type="CDD" id="cd00051">
    <property type="entry name" value="EFh"/>
    <property type="match status" value="1"/>
</dbReference>
<sequence length="113" mass="12749">MRSLGQNPTEAELADMINEVDADGNGTIDFPEFLTMMARKMKDTDSEEEILEAFKVFDKGGNGFISAGGAPPHHDQPRREAHGRGGRRDAPRGGHRRRRQINYEEFVKMMMSK</sequence>
<dbReference type="InterPro" id="IPR018247">
    <property type="entry name" value="EF_Hand_1_Ca_BS"/>
</dbReference>
<dbReference type="SMART" id="SM00054">
    <property type="entry name" value="EFh"/>
    <property type="match status" value="1"/>
</dbReference>
<gene>
    <name evidence="6" type="ORF">SO694_00129049</name>
</gene>